<dbReference type="FunFam" id="3.30.2350.10:FF:000017">
    <property type="entry name" value="Pseudouridine synthase"/>
    <property type="match status" value="1"/>
</dbReference>
<feature type="domain" description="CMP/dCMP-type deaminase" evidence="6">
    <location>
        <begin position="483"/>
        <end position="600"/>
    </location>
</feature>
<dbReference type="GO" id="GO:0031119">
    <property type="term" value="P:tRNA pseudouridine synthesis"/>
    <property type="evidence" value="ECO:0007669"/>
    <property type="project" value="UniProtKB-ARBA"/>
</dbReference>
<dbReference type="SUPFAM" id="SSF55120">
    <property type="entry name" value="Pseudouridine synthase"/>
    <property type="match status" value="1"/>
</dbReference>
<dbReference type="InterPro" id="IPR006224">
    <property type="entry name" value="PsdUridine_synth_RluA-like_CS"/>
</dbReference>
<feature type="active site" evidence="4">
    <location>
        <position position="262"/>
    </location>
</feature>
<dbReference type="GO" id="GO:0019239">
    <property type="term" value="F:deaminase activity"/>
    <property type="evidence" value="ECO:0007669"/>
    <property type="project" value="UniProtKB-ARBA"/>
</dbReference>
<keyword evidence="5" id="KW-0694">RNA-binding</keyword>
<evidence type="ECO:0000256" key="1">
    <source>
        <dbReference type="ARBA" id="ARBA00023235"/>
    </source>
</evidence>
<dbReference type="Pfam" id="PF18785">
    <property type="entry name" value="Inv-AAD"/>
    <property type="match status" value="1"/>
</dbReference>
<dbReference type="OrthoDB" id="424794at2759"/>
<dbReference type="InterPro" id="IPR006225">
    <property type="entry name" value="PsdUridine_synth_RluC/D"/>
</dbReference>
<evidence type="ECO:0000313" key="8">
    <source>
        <dbReference type="Proteomes" id="UP000191024"/>
    </source>
</evidence>
<evidence type="ECO:0000256" key="2">
    <source>
        <dbReference type="ARBA" id="ARBA00036184"/>
    </source>
</evidence>
<dbReference type="InterPro" id="IPR006145">
    <property type="entry name" value="PsdUridine_synth_RsuA/RluA"/>
</dbReference>
<dbReference type="PROSITE" id="PS50889">
    <property type="entry name" value="S4"/>
    <property type="match status" value="1"/>
</dbReference>
<keyword evidence="8" id="KW-1185">Reference proteome</keyword>
<dbReference type="PROSITE" id="PS51747">
    <property type="entry name" value="CYT_DCMP_DEAMINASES_2"/>
    <property type="match status" value="1"/>
</dbReference>
<dbReference type="PANTHER" id="PTHR21600">
    <property type="entry name" value="MITOCHONDRIAL RNA PSEUDOURIDINE SYNTHASE"/>
    <property type="match status" value="1"/>
</dbReference>
<dbReference type="Gene3D" id="3.40.140.10">
    <property type="entry name" value="Cytidine Deaminase, domain 2"/>
    <property type="match status" value="1"/>
</dbReference>
<reference evidence="8" key="1">
    <citation type="submission" date="2016-03" db="EMBL/GenBank/DDBJ databases">
        <authorList>
            <person name="Devillers H."/>
        </authorList>
    </citation>
    <scope>NUCLEOTIDE SEQUENCE [LARGE SCALE GENOMIC DNA]</scope>
</reference>
<evidence type="ECO:0000256" key="4">
    <source>
        <dbReference type="PIRSR" id="PIRSR606225-1"/>
    </source>
</evidence>
<evidence type="ECO:0000256" key="5">
    <source>
        <dbReference type="PROSITE-ProRule" id="PRU00182"/>
    </source>
</evidence>
<protein>
    <recommendedName>
        <fullName evidence="3">tRNA pseudouridine(32) synthase</fullName>
        <ecNumber evidence="3">5.4.99.28</ecNumber>
    </recommendedName>
</protein>
<dbReference type="InterPro" id="IPR016193">
    <property type="entry name" value="Cytidine_deaminase-like"/>
</dbReference>
<dbReference type="GO" id="GO:0000455">
    <property type="term" value="P:enzyme-directed rRNA pseudouridine synthesis"/>
    <property type="evidence" value="ECO:0007669"/>
    <property type="project" value="TreeGrafter"/>
</dbReference>
<dbReference type="EMBL" id="LT598468">
    <property type="protein sequence ID" value="SCV04817.1"/>
    <property type="molecule type" value="Genomic_DNA"/>
</dbReference>
<dbReference type="PANTHER" id="PTHR21600:SF40">
    <property type="entry name" value="PSEUDOURIDYLATE SYNTHASE RPUSD2"/>
    <property type="match status" value="1"/>
</dbReference>
<evidence type="ECO:0000256" key="3">
    <source>
        <dbReference type="ARBA" id="ARBA00038944"/>
    </source>
</evidence>
<dbReference type="FunFam" id="3.40.140.10:FF:000061">
    <property type="entry name" value="DRAP deaminase"/>
    <property type="match status" value="1"/>
</dbReference>
<evidence type="ECO:0000259" key="6">
    <source>
        <dbReference type="PROSITE" id="PS51747"/>
    </source>
</evidence>
<sequence length="634" mass="72366">MKLLNQYSFLISSIAMADCEKNDEIYIYRRTHENHPMQRAFSLNAKKRICFRKFDREGLSGMDPTRKRAMETPEINNDINDQDGRKKTKGLGLGELRDSKGFKLKIQNSNSLRNKQVDPDYTTKIEGPLRKVVPYFFTYKTFCKERWRDRLLIDIFVNEFRDKEESYYRKTVAAGAVKLNGCAANLESVVRNGDLISHRIHRHEPAVTSRPIKTVFENEDILVIDKPSGIPVHPTGRYRFNTVTKILQKQMNTSIHPCNRLDRLTSGLMFMAKTPRGADEIGNQMKAREVRKEYIARVVGEFPSHEITVEKMLRSVEPRLALNSTCEEGTEGAKHARTVFRRISYDGQTSLVKCQPLTGRTHQIRVHLQFLGHPIANDPIYSNPHVWGPTLGKYCNVDYDRVIEELNEVGKTVSAESWFYPNSKGEVLAGERCQICETELYTDPGPNDLDLWLHAYCYESTEFDENDQRLWSYKTTYPGWALEPHRKFMLQAIEEAQKCPPTTTAFSVGAVLVNGDRVLSTGYSRELPGNTHAEQCALEKYFKVSGTNEIPLGSVLYTTMEPCSLRLSGNKPCVDRIIELNPGIKTVFVGVMEPDTFVKNNISAAKLLRHDIDYVLIPGYEEECTKAAIKGHET</sequence>
<dbReference type="STRING" id="1230905.A0A1G4KK16"/>
<dbReference type="GO" id="GO:0016814">
    <property type="term" value="F:hydrolase activity, acting on carbon-nitrogen (but not peptide) bonds, in cyclic amidines"/>
    <property type="evidence" value="ECO:0007669"/>
    <property type="project" value="UniProtKB-ARBA"/>
</dbReference>
<dbReference type="GO" id="GO:0160151">
    <property type="term" value="F:tRNA pseudouridine(32) synthase activity"/>
    <property type="evidence" value="ECO:0007669"/>
    <property type="project" value="UniProtKB-EC"/>
</dbReference>
<accession>A0A1G4KK16</accession>
<dbReference type="AlphaFoldDB" id="A0A1G4KK16"/>
<dbReference type="InterPro" id="IPR002125">
    <property type="entry name" value="CMP_dCMP_dom"/>
</dbReference>
<dbReference type="Proteomes" id="UP000191024">
    <property type="component" value="Chromosome H"/>
</dbReference>
<dbReference type="EC" id="5.4.99.28" evidence="3"/>
<dbReference type="CDD" id="cd02557">
    <property type="entry name" value="PseudoU_synth_ScRIB2"/>
    <property type="match status" value="1"/>
</dbReference>
<dbReference type="Pfam" id="PF00849">
    <property type="entry name" value="PseudoU_synth_2"/>
    <property type="match status" value="1"/>
</dbReference>
<dbReference type="Gene3D" id="3.30.2350.10">
    <property type="entry name" value="Pseudouridine synthase"/>
    <property type="match status" value="1"/>
</dbReference>
<organism evidence="7 8">
    <name type="scientific">Lachancea mirantina</name>
    <dbReference type="NCBI Taxonomy" id="1230905"/>
    <lineage>
        <taxon>Eukaryota</taxon>
        <taxon>Fungi</taxon>
        <taxon>Dikarya</taxon>
        <taxon>Ascomycota</taxon>
        <taxon>Saccharomycotina</taxon>
        <taxon>Saccharomycetes</taxon>
        <taxon>Saccharomycetales</taxon>
        <taxon>Saccharomycetaceae</taxon>
        <taxon>Lachancea</taxon>
    </lineage>
</organism>
<keyword evidence="1" id="KW-0413">Isomerase</keyword>
<dbReference type="SUPFAM" id="SSF53927">
    <property type="entry name" value="Cytidine deaminase-like"/>
    <property type="match status" value="1"/>
</dbReference>
<dbReference type="GO" id="GO:0003723">
    <property type="term" value="F:RNA binding"/>
    <property type="evidence" value="ECO:0007669"/>
    <property type="project" value="UniProtKB-KW"/>
</dbReference>
<evidence type="ECO:0000313" key="7">
    <source>
        <dbReference type="EMBL" id="SCV04817.1"/>
    </source>
</evidence>
<dbReference type="NCBIfam" id="TIGR00005">
    <property type="entry name" value="rluA_subfam"/>
    <property type="match status" value="1"/>
</dbReference>
<name>A0A1G4KK16_9SACH</name>
<proteinExistence type="predicted"/>
<gene>
    <name evidence="7" type="ORF">LAMI_0H19504G</name>
</gene>
<dbReference type="InterPro" id="IPR020103">
    <property type="entry name" value="PsdUridine_synth_cat_dom_sf"/>
</dbReference>
<comment type="catalytic activity">
    <reaction evidence="2">
        <text>uridine(32) in tRNA = pseudouridine(32) in tRNA</text>
        <dbReference type="Rhea" id="RHEA:42544"/>
        <dbReference type="Rhea" id="RHEA-COMP:10107"/>
        <dbReference type="Rhea" id="RHEA-COMP:10108"/>
        <dbReference type="ChEBI" id="CHEBI:65314"/>
        <dbReference type="ChEBI" id="CHEBI:65315"/>
        <dbReference type="EC" id="5.4.99.28"/>
    </reaction>
</comment>
<dbReference type="InterPro" id="IPR050188">
    <property type="entry name" value="RluA_PseudoU_synthase"/>
</dbReference>
<dbReference type="PROSITE" id="PS01129">
    <property type="entry name" value="PSI_RLU"/>
    <property type="match status" value="1"/>
</dbReference>